<organism evidence="1 2">
    <name type="scientific">Wocania arenilitoris</name>
    <dbReference type="NCBI Taxonomy" id="2044858"/>
    <lineage>
        <taxon>Bacteria</taxon>
        <taxon>Pseudomonadati</taxon>
        <taxon>Bacteroidota</taxon>
        <taxon>Flavobacteriia</taxon>
        <taxon>Flavobacteriales</taxon>
        <taxon>Flavobacteriaceae</taxon>
        <taxon>Wocania</taxon>
    </lineage>
</organism>
<protein>
    <submittedName>
        <fullName evidence="1">Uncharacterized protein</fullName>
    </submittedName>
</protein>
<evidence type="ECO:0000313" key="1">
    <source>
        <dbReference type="EMBL" id="MCF7569481.1"/>
    </source>
</evidence>
<dbReference type="AlphaFoldDB" id="A0AAE3JP92"/>
<evidence type="ECO:0000313" key="2">
    <source>
        <dbReference type="Proteomes" id="UP001199795"/>
    </source>
</evidence>
<reference evidence="1" key="1">
    <citation type="submission" date="2022-01" db="EMBL/GenBank/DDBJ databases">
        <title>Draft genome sequence of Sabulilitoribacter arenilitoris KCTC 52401.</title>
        <authorList>
            <person name="Oh J.-S."/>
        </authorList>
    </citation>
    <scope>NUCLEOTIDE SEQUENCE</scope>
    <source>
        <strain evidence="1">HMF6543</strain>
    </source>
</reference>
<comment type="caution">
    <text evidence="1">The sequence shown here is derived from an EMBL/GenBank/DDBJ whole genome shotgun (WGS) entry which is preliminary data.</text>
</comment>
<accession>A0AAE3JP92</accession>
<sequence>MKTEIRSYNDLLDFIKKDFVKSKEAITIVSKALNVYCLFDMSKDEVIKSTEYYIKTFCKDNNNERPLFLEQIGNDFNIKDIYKI</sequence>
<gene>
    <name evidence="1" type="ORF">L3X37_14095</name>
</gene>
<dbReference type="RefSeq" id="WP_237240811.1">
    <property type="nucleotide sequence ID" value="NZ_JAKKDU010000020.1"/>
</dbReference>
<name>A0AAE3JP92_9FLAO</name>
<dbReference type="EMBL" id="JAKKDU010000020">
    <property type="protein sequence ID" value="MCF7569481.1"/>
    <property type="molecule type" value="Genomic_DNA"/>
</dbReference>
<keyword evidence="2" id="KW-1185">Reference proteome</keyword>
<proteinExistence type="predicted"/>
<dbReference type="Proteomes" id="UP001199795">
    <property type="component" value="Unassembled WGS sequence"/>
</dbReference>